<evidence type="ECO:0000256" key="6">
    <source>
        <dbReference type="HAMAP-Rule" id="MF_01365"/>
    </source>
</evidence>
<dbReference type="GO" id="GO:0002181">
    <property type="term" value="P:cytoplasmic translation"/>
    <property type="evidence" value="ECO:0007669"/>
    <property type="project" value="TreeGrafter"/>
</dbReference>
<dbReference type="InterPro" id="IPR020040">
    <property type="entry name" value="Ribosomal_uL6_a/b-dom"/>
</dbReference>
<dbReference type="PANTHER" id="PTHR11655">
    <property type="entry name" value="60S/50S RIBOSOMAL PROTEIN L6/L9"/>
    <property type="match status" value="1"/>
</dbReference>
<dbReference type="PRINTS" id="PR00059">
    <property type="entry name" value="RIBOSOMALL6"/>
</dbReference>
<evidence type="ECO:0000259" key="9">
    <source>
        <dbReference type="Pfam" id="PF00347"/>
    </source>
</evidence>
<evidence type="ECO:0000256" key="4">
    <source>
        <dbReference type="ARBA" id="ARBA00022980"/>
    </source>
</evidence>
<dbReference type="AlphaFoldDB" id="A0A1H2K7T2"/>
<dbReference type="RefSeq" id="WP_014958814.1">
    <property type="nucleotide sequence ID" value="NZ_FNLL01000022.1"/>
</dbReference>
<dbReference type="PROSITE" id="PS00525">
    <property type="entry name" value="RIBOSOMAL_L6_1"/>
    <property type="match status" value="1"/>
</dbReference>
<keyword evidence="11" id="KW-1185">Reference proteome</keyword>
<dbReference type="PANTHER" id="PTHR11655:SF14">
    <property type="entry name" value="LARGE RIBOSOMAL SUBUNIT PROTEIN UL6M"/>
    <property type="match status" value="1"/>
</dbReference>
<dbReference type="NCBIfam" id="TIGR03654">
    <property type="entry name" value="L6_bact"/>
    <property type="match status" value="1"/>
</dbReference>
<evidence type="ECO:0000256" key="1">
    <source>
        <dbReference type="ARBA" id="ARBA00009356"/>
    </source>
</evidence>
<keyword evidence="5 6" id="KW-0687">Ribonucleoprotein</keyword>
<keyword evidence="3 6" id="KW-0694">RNA-binding</keyword>
<keyword evidence="2 6" id="KW-0699">rRNA-binding</keyword>
<evidence type="ECO:0000313" key="10">
    <source>
        <dbReference type="EMBL" id="SDU64406.1"/>
    </source>
</evidence>
<protein>
    <recommendedName>
        <fullName evidence="6">Large ribosomal subunit protein uL6</fullName>
    </recommendedName>
</protein>
<evidence type="ECO:0000256" key="5">
    <source>
        <dbReference type="ARBA" id="ARBA00023274"/>
    </source>
</evidence>
<dbReference type="GO" id="GO:0003735">
    <property type="term" value="F:structural constituent of ribosome"/>
    <property type="evidence" value="ECO:0007669"/>
    <property type="project" value="UniProtKB-UniRule"/>
</dbReference>
<dbReference type="GO" id="GO:0019843">
    <property type="term" value="F:rRNA binding"/>
    <property type="evidence" value="ECO:0007669"/>
    <property type="project" value="UniProtKB-UniRule"/>
</dbReference>
<accession>A0A1H2K7T2</accession>
<comment type="subunit">
    <text evidence="6">Part of the 50S ribosomal subunit.</text>
</comment>
<dbReference type="EMBL" id="FNLL01000022">
    <property type="protein sequence ID" value="SDU64406.1"/>
    <property type="molecule type" value="Genomic_DNA"/>
</dbReference>
<proteinExistence type="inferred from homology"/>
<keyword evidence="4 6" id="KW-0689">Ribosomal protein</keyword>
<dbReference type="InterPro" id="IPR019906">
    <property type="entry name" value="Ribosomal_uL6_bac-type"/>
</dbReference>
<feature type="domain" description="Large ribosomal subunit protein uL6 alpha-beta" evidence="9">
    <location>
        <begin position="91"/>
        <end position="164"/>
    </location>
</feature>
<dbReference type="Gene3D" id="3.90.930.12">
    <property type="entry name" value="Ribosomal protein L6, alpha-beta domain"/>
    <property type="match status" value="2"/>
</dbReference>
<dbReference type="FunFam" id="3.90.930.12:FF:000001">
    <property type="entry name" value="50S ribosomal protein L6"/>
    <property type="match status" value="1"/>
</dbReference>
<dbReference type="GO" id="GO:0022625">
    <property type="term" value="C:cytosolic large ribosomal subunit"/>
    <property type="evidence" value="ECO:0007669"/>
    <property type="project" value="UniProtKB-UniRule"/>
</dbReference>
<dbReference type="InterPro" id="IPR000702">
    <property type="entry name" value="Ribosomal_uL6-like"/>
</dbReference>
<evidence type="ECO:0000256" key="3">
    <source>
        <dbReference type="ARBA" id="ARBA00022884"/>
    </source>
</evidence>
<gene>
    <name evidence="6" type="primary">rplF</name>
    <name evidence="10" type="ORF">SAMN04487931_12217</name>
</gene>
<dbReference type="HAMAP" id="MF_01365_B">
    <property type="entry name" value="Ribosomal_uL6_B"/>
    <property type="match status" value="1"/>
</dbReference>
<dbReference type="InterPro" id="IPR002358">
    <property type="entry name" value="Ribosomal_uL6_CS"/>
</dbReference>
<dbReference type="Proteomes" id="UP000199608">
    <property type="component" value="Unassembled WGS sequence"/>
</dbReference>
<sequence>MSRIGKQPVQLPDKVQFALKGDMISVKGPKGNLERQLHPAIELEMNDGFVMVTTDTSDKKKVALQGLFRSLISNMVTGVTAGYEKQLLLSGIGYRAETKGNSLILNVGYSNPVDFKIPDGIQATVEKNTQIILTGIDKELLGQVAANIRDLRPPEPYKGKGIMYSDERIIRKAGKTAGKD</sequence>
<evidence type="ECO:0000256" key="2">
    <source>
        <dbReference type="ARBA" id="ARBA00022730"/>
    </source>
</evidence>
<reference evidence="11" key="1">
    <citation type="submission" date="2016-10" db="EMBL/GenBank/DDBJ databases">
        <authorList>
            <person name="Varghese N."/>
            <person name="Submissions S."/>
        </authorList>
    </citation>
    <scope>NUCLEOTIDE SEQUENCE [LARGE SCALE GENOMIC DNA]</scope>
    <source>
        <strain evidence="11">DSM 3384</strain>
    </source>
</reference>
<dbReference type="Pfam" id="PF00347">
    <property type="entry name" value="Ribosomal_L6"/>
    <property type="match status" value="2"/>
</dbReference>
<evidence type="ECO:0000256" key="8">
    <source>
        <dbReference type="RuleBase" id="RU003870"/>
    </source>
</evidence>
<comment type="similarity">
    <text evidence="1 6 7">Belongs to the universal ribosomal protein uL6 family.</text>
</comment>
<organism evidence="10 11">
    <name type="scientific">Desulfobacula phenolica</name>
    <dbReference type="NCBI Taxonomy" id="90732"/>
    <lineage>
        <taxon>Bacteria</taxon>
        <taxon>Pseudomonadati</taxon>
        <taxon>Thermodesulfobacteriota</taxon>
        <taxon>Desulfobacteria</taxon>
        <taxon>Desulfobacterales</taxon>
        <taxon>Desulfobacteraceae</taxon>
        <taxon>Desulfobacula</taxon>
    </lineage>
</organism>
<dbReference type="FunFam" id="3.90.930.12:FF:000002">
    <property type="entry name" value="50S ribosomal protein L6"/>
    <property type="match status" value="1"/>
</dbReference>
<comment type="function">
    <text evidence="6 8">This protein binds to the 23S rRNA, and is important in its secondary structure. It is located near the subunit interface in the base of the L7/L12 stalk, and near the tRNA binding site of the peptidyltransferase center.</text>
</comment>
<feature type="domain" description="Large ribosomal subunit protein uL6 alpha-beta" evidence="9">
    <location>
        <begin position="12"/>
        <end position="82"/>
    </location>
</feature>
<dbReference type="InterPro" id="IPR036789">
    <property type="entry name" value="Ribosomal_uL6-like_a/b-dom_sf"/>
</dbReference>
<evidence type="ECO:0000256" key="7">
    <source>
        <dbReference type="RuleBase" id="RU003869"/>
    </source>
</evidence>
<dbReference type="SUPFAM" id="SSF56053">
    <property type="entry name" value="Ribosomal protein L6"/>
    <property type="match status" value="2"/>
</dbReference>
<evidence type="ECO:0000313" key="11">
    <source>
        <dbReference type="Proteomes" id="UP000199608"/>
    </source>
</evidence>
<dbReference type="PIRSF" id="PIRSF002162">
    <property type="entry name" value="Ribosomal_L6"/>
    <property type="match status" value="1"/>
</dbReference>
<name>A0A1H2K7T2_9BACT</name>